<dbReference type="InterPro" id="IPR038408">
    <property type="entry name" value="GNK2_sf"/>
</dbReference>
<organism evidence="4 5">
    <name type="scientific">Quercus suber</name>
    <name type="common">Cork oak</name>
    <dbReference type="NCBI Taxonomy" id="58331"/>
    <lineage>
        <taxon>Eukaryota</taxon>
        <taxon>Viridiplantae</taxon>
        <taxon>Streptophyta</taxon>
        <taxon>Embryophyta</taxon>
        <taxon>Tracheophyta</taxon>
        <taxon>Spermatophyta</taxon>
        <taxon>Magnoliopsida</taxon>
        <taxon>eudicotyledons</taxon>
        <taxon>Gunneridae</taxon>
        <taxon>Pentapetalae</taxon>
        <taxon>rosids</taxon>
        <taxon>fabids</taxon>
        <taxon>Fagales</taxon>
        <taxon>Fagaceae</taxon>
        <taxon>Quercus</taxon>
    </lineage>
</organism>
<keyword evidence="2" id="KW-0677">Repeat</keyword>
<dbReference type="CDD" id="cd23509">
    <property type="entry name" value="Gnk2-like"/>
    <property type="match status" value="2"/>
</dbReference>
<dbReference type="PANTHER" id="PTHR32099:SF42">
    <property type="entry name" value="CYSTEINE-RICH RECEPTOR-LIKE PROTEIN KINASE 9-RELATED"/>
    <property type="match status" value="1"/>
</dbReference>
<keyword evidence="5" id="KW-1185">Reference proteome</keyword>
<evidence type="ECO:0000256" key="2">
    <source>
        <dbReference type="ARBA" id="ARBA00022737"/>
    </source>
</evidence>
<evidence type="ECO:0000313" key="4">
    <source>
        <dbReference type="EMBL" id="KAK7821785.1"/>
    </source>
</evidence>
<protein>
    <submittedName>
        <fullName evidence="4">Cysteine-rich receptor-like protein kinase 25</fullName>
    </submittedName>
</protein>
<dbReference type="InterPro" id="IPR002902">
    <property type="entry name" value="GNK2"/>
</dbReference>
<dbReference type="PANTHER" id="PTHR32099">
    <property type="entry name" value="CYSTEINE-RICH REPEAT SECRETORY PROTEIN"/>
    <property type="match status" value="1"/>
</dbReference>
<dbReference type="Pfam" id="PF01657">
    <property type="entry name" value="Stress-antifung"/>
    <property type="match status" value="2"/>
</dbReference>
<gene>
    <name evidence="4" type="primary">CRK25_26</name>
    <name evidence="4" type="ORF">CFP56_037293</name>
</gene>
<dbReference type="Gene3D" id="3.30.430.20">
    <property type="entry name" value="Gnk2 domain, C-X8-C-X2-C motif"/>
    <property type="match status" value="2"/>
</dbReference>
<evidence type="ECO:0000256" key="1">
    <source>
        <dbReference type="ARBA" id="ARBA00022729"/>
    </source>
</evidence>
<dbReference type="PROSITE" id="PS51473">
    <property type="entry name" value="GNK2"/>
    <property type="match status" value="2"/>
</dbReference>
<dbReference type="GO" id="GO:0016301">
    <property type="term" value="F:kinase activity"/>
    <property type="evidence" value="ECO:0007669"/>
    <property type="project" value="UniProtKB-KW"/>
</dbReference>
<dbReference type="Proteomes" id="UP000237347">
    <property type="component" value="Unassembled WGS sequence"/>
</dbReference>
<feature type="domain" description="Gnk2-homologous" evidence="3">
    <location>
        <begin position="4"/>
        <end position="108"/>
    </location>
</feature>
<evidence type="ECO:0000313" key="5">
    <source>
        <dbReference type="Proteomes" id="UP000237347"/>
    </source>
</evidence>
<accession>A0AAW0J569</accession>
<keyword evidence="1" id="KW-0732">Signal</keyword>
<comment type="caution">
    <text evidence="4">The sequence shown here is derived from an EMBL/GenBank/DDBJ whole genome shotgun (WGS) entry which is preliminary data.</text>
</comment>
<feature type="domain" description="Gnk2-homologous" evidence="3">
    <location>
        <begin position="114"/>
        <end position="222"/>
    </location>
</feature>
<proteinExistence type="predicted"/>
<reference evidence="4 5" key="1">
    <citation type="journal article" date="2018" name="Sci. Data">
        <title>The draft genome sequence of cork oak.</title>
        <authorList>
            <person name="Ramos A.M."/>
            <person name="Usie A."/>
            <person name="Barbosa P."/>
            <person name="Barros P.M."/>
            <person name="Capote T."/>
            <person name="Chaves I."/>
            <person name="Simoes F."/>
            <person name="Abreu I."/>
            <person name="Carrasquinho I."/>
            <person name="Faro C."/>
            <person name="Guimaraes J.B."/>
            <person name="Mendonca D."/>
            <person name="Nobrega F."/>
            <person name="Rodrigues L."/>
            <person name="Saibo N.J.M."/>
            <person name="Varela M.C."/>
            <person name="Egas C."/>
            <person name="Matos J."/>
            <person name="Miguel C.M."/>
            <person name="Oliveira M.M."/>
            <person name="Ricardo C.P."/>
            <person name="Goncalves S."/>
        </authorList>
    </citation>
    <scope>NUCLEOTIDE SEQUENCE [LARGE SCALE GENOMIC DNA]</scope>
    <source>
        <strain evidence="5">cv. HL8</strain>
    </source>
</reference>
<evidence type="ECO:0000259" key="3">
    <source>
        <dbReference type="PROSITE" id="PS51473"/>
    </source>
</evidence>
<dbReference type="EMBL" id="PKMF04000688">
    <property type="protein sequence ID" value="KAK7821785.1"/>
    <property type="molecule type" value="Genomic_DNA"/>
</dbReference>
<sequence>MAHPYLAYYCLNISTIPENSSYQSSLSSLLSSISLYATSEFQFNKLQKFLNISDPLYGLQLCHGDVTTEVCRECVATVAKSLAVVCSRKLVALIWYDECMIRYSNESFFSTKNVLPGFALSNIQNITELHRFDQLVNTMMIDLESQASEVPAGSKKFKTKEANLSELKMIYSLVQCTPDLSTTDCNTCLQEAIGTLPVCCNGKQGANVLMPSCYVRYEVYPFYNIIDTAPSPATGLPPLPPRELEGMMNFFFLIFF</sequence>
<name>A0AAW0J569_QUESU</name>
<dbReference type="AlphaFoldDB" id="A0AAW0J569"/>
<dbReference type="FunFam" id="3.30.430.20:FF:000012">
    <property type="entry name" value="Cysteine-rich receptor-like protein kinase 25"/>
    <property type="match status" value="1"/>
</dbReference>